<evidence type="ECO:0000313" key="4">
    <source>
        <dbReference type="Proteomes" id="UP001595697"/>
    </source>
</evidence>
<feature type="domain" description="OLD protein-like TOPRIM" evidence="2">
    <location>
        <begin position="206"/>
        <end position="271"/>
    </location>
</feature>
<dbReference type="Pfam" id="PF04471">
    <property type="entry name" value="Mrr_cat"/>
    <property type="match status" value="1"/>
</dbReference>
<accession>A0ABV8E9V7</accession>
<dbReference type="RefSeq" id="WP_281435180.1">
    <property type="nucleotide sequence ID" value="NZ_JALJQZ010000035.1"/>
</dbReference>
<dbReference type="InterPro" id="IPR011335">
    <property type="entry name" value="Restrct_endonuc-II-like"/>
</dbReference>
<organism evidence="3 4">
    <name type="scientific">Rhizobium lemnae</name>
    <dbReference type="NCBI Taxonomy" id="1214924"/>
    <lineage>
        <taxon>Bacteria</taxon>
        <taxon>Pseudomonadati</taxon>
        <taxon>Pseudomonadota</taxon>
        <taxon>Alphaproteobacteria</taxon>
        <taxon>Hyphomicrobiales</taxon>
        <taxon>Rhizobiaceae</taxon>
        <taxon>Rhizobium/Agrobacterium group</taxon>
        <taxon>Rhizobium</taxon>
    </lineage>
</organism>
<comment type="caution">
    <text evidence="3">The sequence shown here is derived from an EMBL/GenBank/DDBJ whole genome shotgun (WGS) entry which is preliminary data.</text>
</comment>
<dbReference type="SUPFAM" id="SSF52980">
    <property type="entry name" value="Restriction endonuclease-like"/>
    <property type="match status" value="1"/>
</dbReference>
<proteinExistence type="predicted"/>
<keyword evidence="3" id="KW-0808">Transferase</keyword>
<evidence type="ECO:0000313" key="3">
    <source>
        <dbReference type="EMBL" id="MFC3968424.1"/>
    </source>
</evidence>
<evidence type="ECO:0000259" key="1">
    <source>
        <dbReference type="Pfam" id="PF04471"/>
    </source>
</evidence>
<dbReference type="Proteomes" id="UP001595697">
    <property type="component" value="Unassembled WGS sequence"/>
</dbReference>
<dbReference type="GO" id="GO:0016740">
    <property type="term" value="F:transferase activity"/>
    <property type="evidence" value="ECO:0007669"/>
    <property type="project" value="UniProtKB-KW"/>
</dbReference>
<dbReference type="Pfam" id="PF20469">
    <property type="entry name" value="OLD-like_TOPRIM"/>
    <property type="match status" value="1"/>
</dbReference>
<protein>
    <submittedName>
        <fullName evidence="3">TOPRIM nucleotidyl transferase/hydrolase domain-containing protein</fullName>
    </submittedName>
</protein>
<keyword evidence="4" id="KW-1185">Reference proteome</keyword>
<feature type="domain" description="Restriction endonuclease type IV Mrr" evidence="1">
    <location>
        <begin position="31"/>
        <end position="134"/>
    </location>
</feature>
<name>A0ABV8E9V7_9HYPH</name>
<dbReference type="InterPro" id="IPR007560">
    <property type="entry name" value="Restrct_endonuc_IV_Mrr"/>
</dbReference>
<evidence type="ECO:0000259" key="2">
    <source>
        <dbReference type="Pfam" id="PF20469"/>
    </source>
</evidence>
<reference evidence="4" key="1">
    <citation type="journal article" date="2019" name="Int. J. Syst. Evol. Microbiol.">
        <title>The Global Catalogue of Microorganisms (GCM) 10K type strain sequencing project: providing services to taxonomists for standard genome sequencing and annotation.</title>
        <authorList>
            <consortium name="The Broad Institute Genomics Platform"/>
            <consortium name="The Broad Institute Genome Sequencing Center for Infectious Disease"/>
            <person name="Wu L."/>
            <person name="Ma J."/>
        </authorList>
    </citation>
    <scope>NUCLEOTIDE SEQUENCE [LARGE SCALE GENOMIC DNA]</scope>
    <source>
        <strain evidence="4">TBRC 5781</strain>
    </source>
</reference>
<gene>
    <name evidence="3" type="ORF">ACFOVS_09835</name>
</gene>
<dbReference type="EMBL" id="JBHSBD010000041">
    <property type="protein sequence ID" value="MFC3968424.1"/>
    <property type="molecule type" value="Genomic_DNA"/>
</dbReference>
<dbReference type="InterPro" id="IPR034139">
    <property type="entry name" value="TOPRIM_OLD"/>
</dbReference>
<sequence>MIDTNSQIYRDYHRLRNAPSDADAIWKRKRGFDFERLLNAMLQNEKLEPRTSYKSLGEQIDGSFFLDGSVFLLEAKWHADPLPASTLYQFKGKVDGKLIGTIGIFISMSGYSEDAVDALSLGKTLNLILFDGRDMDAVFELGLGFQAVLKRKLREAAEAGIVYSPAEVEIVKRSGTNSAAFEFLRYDPISGGLMTSKPVTHASPDLVIVCEGDTDREVLAALSQRILDNHNSQRSIQIITAMGKHAVTKVTKTFKHVYPPETKVLLVVDGDGDPDSSREMLEQEVSLSNWTASIPNPGLEVWFGLEPLRMRRQSMVGRMEQYLSAVGDADINQLRNSHTSFEDFYNAVIGQ</sequence>